<proteinExistence type="predicted"/>
<reference evidence="2 3" key="1">
    <citation type="journal article" date="2020" name="Mol. Biol. Evol.">
        <title>Interspecific Gene Flow and the Evolution of Specialization in Black and White Rhinoceros.</title>
        <authorList>
            <person name="Moodley Y."/>
            <person name="Westbury M.V."/>
            <person name="Russo I.M."/>
            <person name="Gopalakrishnan S."/>
            <person name="Rakotoarivelo A."/>
            <person name="Olsen R.A."/>
            <person name="Prost S."/>
            <person name="Tunstall T."/>
            <person name="Ryder O.A."/>
            <person name="Dalen L."/>
            <person name="Bruford M.W."/>
        </authorList>
    </citation>
    <scope>NUCLEOTIDE SEQUENCE [LARGE SCALE GENOMIC DNA]</scope>
    <source>
        <strain evidence="2">SBR-YM</strain>
        <tissue evidence="2">Skin</tissue>
    </source>
</reference>
<evidence type="ECO:0000256" key="1">
    <source>
        <dbReference type="SAM" id="MobiDB-lite"/>
    </source>
</evidence>
<comment type="caution">
    <text evidence="2">The sequence shown here is derived from an EMBL/GenBank/DDBJ whole genome shotgun (WGS) entry which is preliminary data.</text>
</comment>
<dbReference type="AlphaFoldDB" id="A0A7J7FIT6"/>
<keyword evidence="3" id="KW-1185">Reference proteome</keyword>
<feature type="region of interest" description="Disordered" evidence="1">
    <location>
        <begin position="36"/>
        <end position="60"/>
    </location>
</feature>
<evidence type="ECO:0000313" key="2">
    <source>
        <dbReference type="EMBL" id="KAF5927973.1"/>
    </source>
</evidence>
<dbReference type="Proteomes" id="UP000551758">
    <property type="component" value="Unassembled WGS sequence"/>
</dbReference>
<name>A0A7J7FIT6_DICBM</name>
<dbReference type="EMBL" id="JACDTQ010000529">
    <property type="protein sequence ID" value="KAF5927973.1"/>
    <property type="molecule type" value="Genomic_DNA"/>
</dbReference>
<dbReference type="PROSITE" id="PS51257">
    <property type="entry name" value="PROKAR_LIPOPROTEIN"/>
    <property type="match status" value="1"/>
</dbReference>
<organism evidence="2 3">
    <name type="scientific">Diceros bicornis minor</name>
    <name type="common">South-central black rhinoceros</name>
    <dbReference type="NCBI Taxonomy" id="77932"/>
    <lineage>
        <taxon>Eukaryota</taxon>
        <taxon>Metazoa</taxon>
        <taxon>Chordata</taxon>
        <taxon>Craniata</taxon>
        <taxon>Vertebrata</taxon>
        <taxon>Euteleostomi</taxon>
        <taxon>Mammalia</taxon>
        <taxon>Eutheria</taxon>
        <taxon>Laurasiatheria</taxon>
        <taxon>Perissodactyla</taxon>
        <taxon>Rhinocerotidae</taxon>
        <taxon>Diceros</taxon>
    </lineage>
</organism>
<accession>A0A7J7FIT6</accession>
<protein>
    <submittedName>
        <fullName evidence="2">Uncharacterized protein</fullName>
    </submittedName>
</protein>
<sequence length="104" mass="11025">MLRYRKTNTQRVSRRRPGRAGAALLFVGACEGRRYGRSQDRGCPEVTRLDSSPELGSSPARTVVDGVGQALRSTPDWSACPGVGRAGRCAEAAQGLPSGPRRGA</sequence>
<evidence type="ECO:0000313" key="3">
    <source>
        <dbReference type="Proteomes" id="UP000551758"/>
    </source>
</evidence>
<gene>
    <name evidence="2" type="ORF">HPG69_013803</name>
</gene>